<keyword evidence="3" id="KW-1185">Reference proteome</keyword>
<feature type="chain" id="PRO_5042826343" evidence="1">
    <location>
        <begin position="20"/>
        <end position="228"/>
    </location>
</feature>
<name>A0AAN7C0K0_9PEZI</name>
<organism evidence="2 3">
    <name type="scientific">Achaetomium macrosporum</name>
    <dbReference type="NCBI Taxonomy" id="79813"/>
    <lineage>
        <taxon>Eukaryota</taxon>
        <taxon>Fungi</taxon>
        <taxon>Dikarya</taxon>
        <taxon>Ascomycota</taxon>
        <taxon>Pezizomycotina</taxon>
        <taxon>Sordariomycetes</taxon>
        <taxon>Sordariomycetidae</taxon>
        <taxon>Sordariales</taxon>
        <taxon>Chaetomiaceae</taxon>
        <taxon>Achaetomium</taxon>
    </lineage>
</organism>
<evidence type="ECO:0000256" key="1">
    <source>
        <dbReference type="SAM" id="SignalP"/>
    </source>
</evidence>
<reference evidence="2" key="2">
    <citation type="submission" date="2023-05" db="EMBL/GenBank/DDBJ databases">
        <authorList>
            <consortium name="Lawrence Berkeley National Laboratory"/>
            <person name="Steindorff A."/>
            <person name="Hensen N."/>
            <person name="Bonometti L."/>
            <person name="Westerberg I."/>
            <person name="Brannstrom I.O."/>
            <person name="Guillou S."/>
            <person name="Cros-Aarteil S."/>
            <person name="Calhoun S."/>
            <person name="Haridas S."/>
            <person name="Kuo A."/>
            <person name="Mondo S."/>
            <person name="Pangilinan J."/>
            <person name="Riley R."/>
            <person name="Labutti K."/>
            <person name="Andreopoulos B."/>
            <person name="Lipzen A."/>
            <person name="Chen C."/>
            <person name="Yanf M."/>
            <person name="Daum C."/>
            <person name="Ng V."/>
            <person name="Clum A."/>
            <person name="Ohm R."/>
            <person name="Martin F."/>
            <person name="Silar P."/>
            <person name="Natvig D."/>
            <person name="Lalanne C."/>
            <person name="Gautier V."/>
            <person name="Ament-Velasquez S.L."/>
            <person name="Kruys A."/>
            <person name="Hutchinson M.I."/>
            <person name="Powell A.J."/>
            <person name="Barry K."/>
            <person name="Miller A.N."/>
            <person name="Grigoriev I.V."/>
            <person name="Debuchy R."/>
            <person name="Gladieux P."/>
            <person name="Thoren M.H."/>
            <person name="Johannesson H."/>
        </authorList>
    </citation>
    <scope>NUCLEOTIDE SEQUENCE</scope>
    <source>
        <strain evidence="2">CBS 532.94</strain>
    </source>
</reference>
<accession>A0AAN7C0K0</accession>
<evidence type="ECO:0000313" key="3">
    <source>
        <dbReference type="Proteomes" id="UP001303760"/>
    </source>
</evidence>
<keyword evidence="1" id="KW-0732">Signal</keyword>
<evidence type="ECO:0000313" key="2">
    <source>
        <dbReference type="EMBL" id="KAK4232902.1"/>
    </source>
</evidence>
<dbReference type="AlphaFoldDB" id="A0AAN7C0K0"/>
<proteinExistence type="predicted"/>
<reference evidence="2" key="1">
    <citation type="journal article" date="2023" name="Mol. Phylogenet. Evol.">
        <title>Genome-scale phylogeny and comparative genomics of the fungal order Sordariales.</title>
        <authorList>
            <person name="Hensen N."/>
            <person name="Bonometti L."/>
            <person name="Westerberg I."/>
            <person name="Brannstrom I.O."/>
            <person name="Guillou S."/>
            <person name="Cros-Aarteil S."/>
            <person name="Calhoun S."/>
            <person name="Haridas S."/>
            <person name="Kuo A."/>
            <person name="Mondo S."/>
            <person name="Pangilinan J."/>
            <person name="Riley R."/>
            <person name="LaButti K."/>
            <person name="Andreopoulos B."/>
            <person name="Lipzen A."/>
            <person name="Chen C."/>
            <person name="Yan M."/>
            <person name="Daum C."/>
            <person name="Ng V."/>
            <person name="Clum A."/>
            <person name="Steindorff A."/>
            <person name="Ohm R.A."/>
            <person name="Martin F."/>
            <person name="Silar P."/>
            <person name="Natvig D.O."/>
            <person name="Lalanne C."/>
            <person name="Gautier V."/>
            <person name="Ament-Velasquez S.L."/>
            <person name="Kruys A."/>
            <person name="Hutchinson M.I."/>
            <person name="Powell A.J."/>
            <person name="Barry K."/>
            <person name="Miller A.N."/>
            <person name="Grigoriev I.V."/>
            <person name="Debuchy R."/>
            <person name="Gladieux P."/>
            <person name="Hiltunen Thoren M."/>
            <person name="Johannesson H."/>
        </authorList>
    </citation>
    <scope>NUCLEOTIDE SEQUENCE</scope>
    <source>
        <strain evidence="2">CBS 532.94</strain>
    </source>
</reference>
<dbReference type="Proteomes" id="UP001303760">
    <property type="component" value="Unassembled WGS sequence"/>
</dbReference>
<dbReference type="EMBL" id="MU860784">
    <property type="protein sequence ID" value="KAK4232902.1"/>
    <property type="molecule type" value="Genomic_DNA"/>
</dbReference>
<sequence>MRVLAAIPALLALGGTVAAAPATVTRPSEAELKAILEELGPLNITHNTVPIPASAILAPGVPDIVFNRTSPRDGDNPLVSKRDFDNGGCFPWMSWVSANARQGYSNDFGYANAIFQSYDRFGYNWIGPMQQFNWEWYSFKLTIRNQDQCSGGFWVWDDILDMMDFLLNWDCAATKQGWGYVAYEPTLVAMIYYDGSDIPGFQPGCNHTGLKKLLKAKSEAEEVEEVAE</sequence>
<comment type="caution">
    <text evidence="2">The sequence shown here is derived from an EMBL/GenBank/DDBJ whole genome shotgun (WGS) entry which is preliminary data.</text>
</comment>
<gene>
    <name evidence="2" type="ORF">C8A03DRAFT_39440</name>
</gene>
<feature type="signal peptide" evidence="1">
    <location>
        <begin position="1"/>
        <end position="19"/>
    </location>
</feature>
<protein>
    <submittedName>
        <fullName evidence="2">Uncharacterized protein</fullName>
    </submittedName>
</protein>